<evidence type="ECO:0000256" key="2">
    <source>
        <dbReference type="SAM" id="Phobius"/>
    </source>
</evidence>
<evidence type="ECO:0000256" key="1">
    <source>
        <dbReference type="SAM" id="MobiDB-lite"/>
    </source>
</evidence>
<evidence type="ECO:0000259" key="3">
    <source>
        <dbReference type="PROSITE" id="PS50279"/>
    </source>
</evidence>
<dbReference type="InterPro" id="IPR002223">
    <property type="entry name" value="Kunitz_BPTI"/>
</dbReference>
<feature type="transmembrane region" description="Helical" evidence="2">
    <location>
        <begin position="50"/>
        <end position="70"/>
    </location>
</feature>
<dbReference type="Pfam" id="PF00014">
    <property type="entry name" value="Kunitz_BPTI"/>
    <property type="match status" value="1"/>
</dbReference>
<keyword evidence="2" id="KW-0812">Transmembrane</keyword>
<feature type="domain" description="BPTI/Kunitz inhibitor" evidence="3">
    <location>
        <begin position="218"/>
        <end position="271"/>
    </location>
</feature>
<evidence type="ECO:0000313" key="5">
    <source>
        <dbReference type="WBParaSite" id="Pan_g3171.t1"/>
    </source>
</evidence>
<feature type="region of interest" description="Disordered" evidence="1">
    <location>
        <begin position="273"/>
        <end position="343"/>
    </location>
</feature>
<accession>A0A7E4VV50</accession>
<dbReference type="InterPro" id="IPR036880">
    <property type="entry name" value="Kunitz_BPTI_sf"/>
</dbReference>
<keyword evidence="2" id="KW-0472">Membrane</keyword>
<reference evidence="4" key="1">
    <citation type="journal article" date="2013" name="Genetics">
        <title>The draft genome and transcriptome of Panagrellus redivivus are shaped by the harsh demands of a free-living lifestyle.</title>
        <authorList>
            <person name="Srinivasan J."/>
            <person name="Dillman A.R."/>
            <person name="Macchietto M.G."/>
            <person name="Heikkinen L."/>
            <person name="Lakso M."/>
            <person name="Fracchia K.M."/>
            <person name="Antoshechkin I."/>
            <person name="Mortazavi A."/>
            <person name="Wong G."/>
            <person name="Sternberg P.W."/>
        </authorList>
    </citation>
    <scope>NUCLEOTIDE SEQUENCE [LARGE SCALE GENOMIC DNA]</scope>
    <source>
        <strain evidence="4">MT8872</strain>
    </source>
</reference>
<dbReference type="Gene3D" id="4.10.410.10">
    <property type="entry name" value="Pancreatic trypsin inhibitor Kunitz domain"/>
    <property type="match status" value="1"/>
</dbReference>
<keyword evidence="2" id="KW-1133">Transmembrane helix</keyword>
<organism evidence="4 5">
    <name type="scientific">Panagrellus redivivus</name>
    <name type="common">Microworm</name>
    <dbReference type="NCBI Taxonomy" id="6233"/>
    <lineage>
        <taxon>Eukaryota</taxon>
        <taxon>Metazoa</taxon>
        <taxon>Ecdysozoa</taxon>
        <taxon>Nematoda</taxon>
        <taxon>Chromadorea</taxon>
        <taxon>Rhabditida</taxon>
        <taxon>Tylenchina</taxon>
        <taxon>Panagrolaimomorpha</taxon>
        <taxon>Panagrolaimoidea</taxon>
        <taxon>Panagrolaimidae</taxon>
        <taxon>Panagrellus</taxon>
    </lineage>
</organism>
<sequence length="461" mass="46520">MPAASNSNSPIPINLIAILSSAGPSSNPGRSYIAGPATMRVPSRVSPHRCLHRLLFVVFAVFTVTVNAALPTEFEPFLEVLFETVECEPFLAEAKYISVSTSECRPYTCDFPRQMCMREAARHTDESANECISIPAACLTAANGGIPVGPGAAHIVTTPPPRVFGGVAPGGGNPADRINGNGRPPVKLVTGAPNVPAPPPPPDRFLPRLGPNQHGDICQQGVPEGRFCGFQLKFTYNKETGNCEQFWFPGCATDATNDNLFGGEQDCKIATSHCSAGPAPTTTTERPIRIRRPTTPAPPPPKRTTTTEAPLPDYPDSEEEIPQPPPAPERGGGGFGGRGGAGGVDLGSLAGSLMGGGGGGPGGIVGQFLGSGLGGGGGGGGASSRVVPSGYGGNSLGGGGGGAPGGGGGGANFIGLIANAVKQVSNKPAAGAAAGGAPAATQWLKNIDAGQITNLFSSFGR</sequence>
<reference evidence="5" key="2">
    <citation type="submission" date="2020-10" db="UniProtKB">
        <authorList>
            <consortium name="WormBaseParasite"/>
        </authorList>
    </citation>
    <scope>IDENTIFICATION</scope>
</reference>
<feature type="compositionally biased region" description="Gly residues" evidence="1">
    <location>
        <begin position="330"/>
        <end position="343"/>
    </location>
</feature>
<dbReference type="WBParaSite" id="Pan_g3171.t1">
    <property type="protein sequence ID" value="Pan_g3171.t1"/>
    <property type="gene ID" value="Pan_g3171"/>
</dbReference>
<proteinExistence type="predicted"/>
<dbReference type="GO" id="GO:0004867">
    <property type="term" value="F:serine-type endopeptidase inhibitor activity"/>
    <property type="evidence" value="ECO:0007669"/>
    <property type="project" value="InterPro"/>
</dbReference>
<dbReference type="SUPFAM" id="SSF57362">
    <property type="entry name" value="BPTI-like"/>
    <property type="match status" value="1"/>
</dbReference>
<evidence type="ECO:0000313" key="4">
    <source>
        <dbReference type="Proteomes" id="UP000492821"/>
    </source>
</evidence>
<dbReference type="SMART" id="SM00131">
    <property type="entry name" value="KU"/>
    <property type="match status" value="1"/>
</dbReference>
<keyword evidence="4" id="KW-1185">Reference proteome</keyword>
<name>A0A7E4VV50_PANRE</name>
<dbReference type="Proteomes" id="UP000492821">
    <property type="component" value="Unassembled WGS sequence"/>
</dbReference>
<dbReference type="AlphaFoldDB" id="A0A7E4VV50"/>
<dbReference type="PROSITE" id="PS50279">
    <property type="entry name" value="BPTI_KUNITZ_2"/>
    <property type="match status" value="1"/>
</dbReference>
<protein>
    <submittedName>
        <fullName evidence="5">BPTI/Kunitz inhibitor domain-containing protein</fullName>
    </submittedName>
</protein>